<feature type="region of interest" description="Disordered" evidence="1">
    <location>
        <begin position="72"/>
        <end position="103"/>
    </location>
</feature>
<proteinExistence type="predicted"/>
<reference evidence="2 3" key="1">
    <citation type="submission" date="2023-03" db="EMBL/GenBank/DDBJ databases">
        <title>High recombination rates correlate with genetic variation in Cardiocondyla obscurior ants.</title>
        <authorList>
            <person name="Errbii M."/>
        </authorList>
    </citation>
    <scope>NUCLEOTIDE SEQUENCE [LARGE SCALE GENOMIC DNA]</scope>
    <source>
        <strain evidence="2">Alpha-2009</strain>
        <tissue evidence="2">Whole body</tissue>
    </source>
</reference>
<evidence type="ECO:0000313" key="3">
    <source>
        <dbReference type="Proteomes" id="UP001430953"/>
    </source>
</evidence>
<organism evidence="2 3">
    <name type="scientific">Cardiocondyla obscurior</name>
    <dbReference type="NCBI Taxonomy" id="286306"/>
    <lineage>
        <taxon>Eukaryota</taxon>
        <taxon>Metazoa</taxon>
        <taxon>Ecdysozoa</taxon>
        <taxon>Arthropoda</taxon>
        <taxon>Hexapoda</taxon>
        <taxon>Insecta</taxon>
        <taxon>Pterygota</taxon>
        <taxon>Neoptera</taxon>
        <taxon>Endopterygota</taxon>
        <taxon>Hymenoptera</taxon>
        <taxon>Apocrita</taxon>
        <taxon>Aculeata</taxon>
        <taxon>Formicoidea</taxon>
        <taxon>Formicidae</taxon>
        <taxon>Myrmicinae</taxon>
        <taxon>Cardiocondyla</taxon>
    </lineage>
</organism>
<feature type="compositionally biased region" description="Polar residues" evidence="1">
    <location>
        <begin position="86"/>
        <end position="103"/>
    </location>
</feature>
<dbReference type="Proteomes" id="UP001430953">
    <property type="component" value="Unassembled WGS sequence"/>
</dbReference>
<keyword evidence="3" id="KW-1185">Reference proteome</keyword>
<comment type="caution">
    <text evidence="2">The sequence shown here is derived from an EMBL/GenBank/DDBJ whole genome shotgun (WGS) entry which is preliminary data.</text>
</comment>
<accession>A0AAW2EQB6</accession>
<dbReference type="EMBL" id="JADYXP020000020">
    <property type="protein sequence ID" value="KAL0104534.1"/>
    <property type="molecule type" value="Genomic_DNA"/>
</dbReference>
<gene>
    <name evidence="2" type="ORF">PUN28_017331</name>
</gene>
<name>A0AAW2EQB6_9HYME</name>
<protein>
    <submittedName>
        <fullName evidence="2">Uncharacterized protein</fullName>
    </submittedName>
</protein>
<sequence length="103" mass="12076">MKCSMIDVVLRSINRNFFLNPIYHIKYMEKEKEGKRKRREKKRAFVIFMYKREYIRDAGKQHLLLSSARKSGLESECSGGGRSSSINDNNERWTPSPGSRSFP</sequence>
<dbReference type="AlphaFoldDB" id="A0AAW2EQB6"/>
<evidence type="ECO:0000313" key="2">
    <source>
        <dbReference type="EMBL" id="KAL0104534.1"/>
    </source>
</evidence>
<evidence type="ECO:0000256" key="1">
    <source>
        <dbReference type="SAM" id="MobiDB-lite"/>
    </source>
</evidence>